<name>A0A9D1IJI5_9BURK</name>
<organism evidence="2 3">
    <name type="scientific">Candidatus Aphodousia faecigallinarum</name>
    <dbReference type="NCBI Taxonomy" id="2840677"/>
    <lineage>
        <taxon>Bacteria</taxon>
        <taxon>Pseudomonadati</taxon>
        <taxon>Pseudomonadota</taxon>
        <taxon>Betaproteobacteria</taxon>
        <taxon>Burkholderiales</taxon>
        <taxon>Sutterellaceae</taxon>
        <taxon>Sutterellaceae incertae sedis</taxon>
        <taxon>Candidatus Aphodousia</taxon>
    </lineage>
</organism>
<evidence type="ECO:0000256" key="1">
    <source>
        <dbReference type="SAM" id="SignalP"/>
    </source>
</evidence>
<dbReference type="Pfam" id="PF13728">
    <property type="entry name" value="TraF"/>
    <property type="match status" value="1"/>
</dbReference>
<proteinExistence type="predicted"/>
<dbReference type="EMBL" id="DVMY01000091">
    <property type="protein sequence ID" value="HIU37791.1"/>
    <property type="molecule type" value="Genomic_DNA"/>
</dbReference>
<dbReference type="SUPFAM" id="SSF52833">
    <property type="entry name" value="Thioredoxin-like"/>
    <property type="match status" value="1"/>
</dbReference>
<keyword evidence="1" id="KW-0732">Signal</keyword>
<evidence type="ECO:0000313" key="2">
    <source>
        <dbReference type="EMBL" id="HIU37791.1"/>
    </source>
</evidence>
<evidence type="ECO:0000313" key="3">
    <source>
        <dbReference type="Proteomes" id="UP000824083"/>
    </source>
</evidence>
<dbReference type="AlphaFoldDB" id="A0A9D1IJI5"/>
<dbReference type="InterPro" id="IPR036249">
    <property type="entry name" value="Thioredoxin-like_sf"/>
</dbReference>
<sequence>MKKTLFSLLLLTTLSNVQAQNNFWTEDVWVSPDRGFLFYQENAKANPPEVPEFATVEELRAEAQRRLNVAVMEPSAENITSYLAINTVMLEKSMRFAERWKETLWANPAYDHTTLHPNANFAQVALKDEAKLNREISLKNISSQAGLVVLVQAGCSFCSMMTPVMKRLSQETGLSVLPISIKGEVLTEWPTARPDNGIVKRLMTLSGSVPTVTPAIFLVEKSGQSAQLIASGALSLEDLKERLTHVSGLKQPLNSTIQTLPRL</sequence>
<feature type="signal peptide" evidence="1">
    <location>
        <begin position="1"/>
        <end position="19"/>
    </location>
</feature>
<dbReference type="InterPro" id="IPR039555">
    <property type="entry name" value="TraF/TrbB"/>
</dbReference>
<comment type="caution">
    <text evidence="2">The sequence shown here is derived from an EMBL/GenBank/DDBJ whole genome shotgun (WGS) entry which is preliminary data.</text>
</comment>
<protein>
    <submittedName>
        <fullName evidence="2">Conjugal transfer protein TraF</fullName>
    </submittedName>
</protein>
<dbReference type="Proteomes" id="UP000824083">
    <property type="component" value="Unassembled WGS sequence"/>
</dbReference>
<accession>A0A9D1IJI5</accession>
<reference evidence="2" key="1">
    <citation type="submission" date="2020-10" db="EMBL/GenBank/DDBJ databases">
        <authorList>
            <person name="Gilroy R."/>
        </authorList>
    </citation>
    <scope>NUCLEOTIDE SEQUENCE</scope>
    <source>
        <strain evidence="2">7463</strain>
    </source>
</reference>
<feature type="chain" id="PRO_5039458594" evidence="1">
    <location>
        <begin position="20"/>
        <end position="263"/>
    </location>
</feature>
<reference evidence="2" key="2">
    <citation type="journal article" date="2021" name="PeerJ">
        <title>Extensive microbial diversity within the chicken gut microbiome revealed by metagenomics and culture.</title>
        <authorList>
            <person name="Gilroy R."/>
            <person name="Ravi A."/>
            <person name="Getino M."/>
            <person name="Pursley I."/>
            <person name="Horton D.L."/>
            <person name="Alikhan N.F."/>
            <person name="Baker D."/>
            <person name="Gharbi K."/>
            <person name="Hall N."/>
            <person name="Watson M."/>
            <person name="Adriaenssens E.M."/>
            <person name="Foster-Nyarko E."/>
            <person name="Jarju S."/>
            <person name="Secka A."/>
            <person name="Antonio M."/>
            <person name="Oren A."/>
            <person name="Chaudhuri R.R."/>
            <person name="La Ragione R."/>
            <person name="Hildebrand F."/>
            <person name="Pallen M.J."/>
        </authorList>
    </citation>
    <scope>NUCLEOTIDE SEQUENCE</scope>
    <source>
        <strain evidence="2">7463</strain>
    </source>
</reference>
<gene>
    <name evidence="2" type="ORF">IAC56_05905</name>
</gene>